<keyword evidence="3" id="KW-1185">Reference proteome</keyword>
<evidence type="ECO:0000313" key="3">
    <source>
        <dbReference type="Proteomes" id="UP000054321"/>
    </source>
</evidence>
<protein>
    <submittedName>
        <fullName evidence="2">Uncharacterized protein</fullName>
    </submittedName>
</protein>
<dbReference type="HOGENOM" id="CLU_1635903_0_0_1"/>
<dbReference type="AlphaFoldDB" id="A0A0C3C128"/>
<sequence>MKFGDTTSCGAGPQSPPQMDREADSQQLDWPPSIRGRISGLAGGGRKSLTNGNEQIRRRCDERKAYWRGDADISVGFQSGRDGGMARILMGRGRVDGRRAVESWEEVEEGSRGRCGSGVGFILEVGHRAYLSRCGRTAKAVKAAGRRFPHPGAQLPEAESPT</sequence>
<organism evidence="2 3">
    <name type="scientific">Oidiodendron maius (strain Zn)</name>
    <dbReference type="NCBI Taxonomy" id="913774"/>
    <lineage>
        <taxon>Eukaryota</taxon>
        <taxon>Fungi</taxon>
        <taxon>Dikarya</taxon>
        <taxon>Ascomycota</taxon>
        <taxon>Pezizomycotina</taxon>
        <taxon>Leotiomycetes</taxon>
        <taxon>Leotiomycetes incertae sedis</taxon>
        <taxon>Myxotrichaceae</taxon>
        <taxon>Oidiodendron</taxon>
    </lineage>
</organism>
<evidence type="ECO:0000313" key="2">
    <source>
        <dbReference type="EMBL" id="KIM92533.1"/>
    </source>
</evidence>
<dbReference type="Proteomes" id="UP000054321">
    <property type="component" value="Unassembled WGS sequence"/>
</dbReference>
<accession>A0A0C3C128</accession>
<reference evidence="2 3" key="1">
    <citation type="submission" date="2014-04" db="EMBL/GenBank/DDBJ databases">
        <authorList>
            <consortium name="DOE Joint Genome Institute"/>
            <person name="Kuo A."/>
            <person name="Martino E."/>
            <person name="Perotto S."/>
            <person name="Kohler A."/>
            <person name="Nagy L.G."/>
            <person name="Floudas D."/>
            <person name="Copeland A."/>
            <person name="Barry K.W."/>
            <person name="Cichocki N."/>
            <person name="Veneault-Fourrey C."/>
            <person name="LaButti K."/>
            <person name="Lindquist E.A."/>
            <person name="Lipzen A."/>
            <person name="Lundell T."/>
            <person name="Morin E."/>
            <person name="Murat C."/>
            <person name="Sun H."/>
            <person name="Tunlid A."/>
            <person name="Henrissat B."/>
            <person name="Grigoriev I.V."/>
            <person name="Hibbett D.S."/>
            <person name="Martin F."/>
            <person name="Nordberg H.P."/>
            <person name="Cantor M.N."/>
            <person name="Hua S.X."/>
        </authorList>
    </citation>
    <scope>NUCLEOTIDE SEQUENCE [LARGE SCALE GENOMIC DNA]</scope>
    <source>
        <strain evidence="2 3">Zn</strain>
    </source>
</reference>
<proteinExistence type="predicted"/>
<gene>
    <name evidence="2" type="ORF">OIDMADRAFT_62493</name>
</gene>
<reference evidence="3" key="2">
    <citation type="submission" date="2015-01" db="EMBL/GenBank/DDBJ databases">
        <title>Evolutionary Origins and Diversification of the Mycorrhizal Mutualists.</title>
        <authorList>
            <consortium name="DOE Joint Genome Institute"/>
            <consortium name="Mycorrhizal Genomics Consortium"/>
            <person name="Kohler A."/>
            <person name="Kuo A."/>
            <person name="Nagy L.G."/>
            <person name="Floudas D."/>
            <person name="Copeland A."/>
            <person name="Barry K.W."/>
            <person name="Cichocki N."/>
            <person name="Veneault-Fourrey C."/>
            <person name="LaButti K."/>
            <person name="Lindquist E.A."/>
            <person name="Lipzen A."/>
            <person name="Lundell T."/>
            <person name="Morin E."/>
            <person name="Murat C."/>
            <person name="Riley R."/>
            <person name="Ohm R."/>
            <person name="Sun H."/>
            <person name="Tunlid A."/>
            <person name="Henrissat B."/>
            <person name="Grigoriev I.V."/>
            <person name="Hibbett D.S."/>
            <person name="Martin F."/>
        </authorList>
    </citation>
    <scope>NUCLEOTIDE SEQUENCE [LARGE SCALE GENOMIC DNA]</scope>
    <source>
        <strain evidence="3">Zn</strain>
    </source>
</reference>
<dbReference type="InParanoid" id="A0A0C3C128"/>
<feature type="region of interest" description="Disordered" evidence="1">
    <location>
        <begin position="1"/>
        <end position="53"/>
    </location>
</feature>
<dbReference type="EMBL" id="KN832923">
    <property type="protein sequence ID" value="KIM92533.1"/>
    <property type="molecule type" value="Genomic_DNA"/>
</dbReference>
<evidence type="ECO:0000256" key="1">
    <source>
        <dbReference type="SAM" id="MobiDB-lite"/>
    </source>
</evidence>
<name>A0A0C3C128_OIDMZ</name>